<dbReference type="Proteomes" id="UP000033900">
    <property type="component" value="Unassembled WGS sequence"/>
</dbReference>
<evidence type="ECO:0000313" key="2">
    <source>
        <dbReference type="EMBL" id="KJL49012.1"/>
    </source>
</evidence>
<dbReference type="PATRIC" id="fig|273678.4.peg.635"/>
<dbReference type="STRING" id="273678.RS84_00642"/>
<dbReference type="RefSeq" id="WP_045256297.1">
    <property type="nucleotide sequence ID" value="NZ_JYJB01000005.1"/>
</dbReference>
<dbReference type="AlphaFoldDB" id="A0A0M2HQH3"/>
<accession>A0A0M2HQH3</accession>
<evidence type="ECO:0000313" key="3">
    <source>
        <dbReference type="Proteomes" id="UP000033900"/>
    </source>
</evidence>
<name>A0A0M2HQH3_9MICO</name>
<evidence type="ECO:0000256" key="1">
    <source>
        <dbReference type="SAM" id="MobiDB-lite"/>
    </source>
</evidence>
<dbReference type="EMBL" id="JYJB01000005">
    <property type="protein sequence ID" value="KJL49012.1"/>
    <property type="molecule type" value="Genomic_DNA"/>
</dbReference>
<feature type="region of interest" description="Disordered" evidence="1">
    <location>
        <begin position="1"/>
        <end position="22"/>
    </location>
</feature>
<keyword evidence="3" id="KW-1185">Reference proteome</keyword>
<proteinExistence type="predicted"/>
<dbReference type="OrthoDB" id="5124265at2"/>
<protein>
    <submittedName>
        <fullName evidence="2">Uncharacterized protein</fullName>
    </submittedName>
</protein>
<gene>
    <name evidence="2" type="ORF">RS84_00642</name>
</gene>
<organism evidence="2 3">
    <name type="scientific">Microbacterium hydrocarbonoxydans</name>
    <dbReference type="NCBI Taxonomy" id="273678"/>
    <lineage>
        <taxon>Bacteria</taxon>
        <taxon>Bacillati</taxon>
        <taxon>Actinomycetota</taxon>
        <taxon>Actinomycetes</taxon>
        <taxon>Micrococcales</taxon>
        <taxon>Microbacteriaceae</taxon>
        <taxon>Microbacterium</taxon>
    </lineage>
</organism>
<comment type="caution">
    <text evidence="2">The sequence shown here is derived from an EMBL/GenBank/DDBJ whole genome shotgun (WGS) entry which is preliminary data.</text>
</comment>
<sequence length="360" mass="37217">MSAQIRVQGDRVHLSSADSSPDRVPFRTAIVEARGGLLHWDPTEAVTAPDADVDDVHAATAWLAEIYGQDVADALSHGTDATLPAGEGDPVVIDAVLRLGHLAWAGTWWPAGSRVPALDPALLAAETALTTHIVEHLLDDDQAVERALADAAAAPAALAAVPSALAIDAERMLSALSALAEDYGVVLDATPGRSISGAREEWALAAGGAHASRAGVEVASGSAPVRWADVPAQTVAAESEARWTIRQHAGAAVLHVEVPAVDSPHAGRSLVARFGPAELGTEVILERGSAMFHGEAEVPASALFLPAADRTLRVHDPLLSAEDDGAPEPLDQRERVLAFAASRLSSPDASLAERVAGARA</sequence>
<reference evidence="2 3" key="1">
    <citation type="submission" date="2015-02" db="EMBL/GenBank/DDBJ databases">
        <title>Draft genome sequences of ten Microbacterium spp. with emphasis on heavy metal contaminated environments.</title>
        <authorList>
            <person name="Corretto E."/>
        </authorList>
    </citation>
    <scope>NUCLEOTIDE SEQUENCE [LARGE SCALE GENOMIC DNA]</scope>
    <source>
        <strain evidence="2 3">SA35</strain>
    </source>
</reference>